<evidence type="ECO:0000259" key="1">
    <source>
        <dbReference type="Pfam" id="PF13460"/>
    </source>
</evidence>
<keyword evidence="3" id="KW-1185">Reference proteome</keyword>
<protein>
    <submittedName>
        <fullName evidence="2">SDR family oxidoreductase</fullName>
    </submittedName>
</protein>
<dbReference type="Pfam" id="PF13460">
    <property type="entry name" value="NAD_binding_10"/>
    <property type="match status" value="1"/>
</dbReference>
<dbReference type="RefSeq" id="WP_205255746.1">
    <property type="nucleotide sequence ID" value="NZ_BAAAPV010000002.1"/>
</dbReference>
<accession>A0A938YGS9</accession>
<dbReference type="SUPFAM" id="SSF51735">
    <property type="entry name" value="NAD(P)-binding Rossmann-fold domains"/>
    <property type="match status" value="1"/>
</dbReference>
<proteinExistence type="predicted"/>
<dbReference type="Gene3D" id="3.90.25.10">
    <property type="entry name" value="UDP-galactose 4-epimerase, domain 1"/>
    <property type="match status" value="1"/>
</dbReference>
<organism evidence="2 3">
    <name type="scientific">Nakamurella flavida</name>
    <dbReference type="NCBI Taxonomy" id="363630"/>
    <lineage>
        <taxon>Bacteria</taxon>
        <taxon>Bacillati</taxon>
        <taxon>Actinomycetota</taxon>
        <taxon>Actinomycetes</taxon>
        <taxon>Nakamurellales</taxon>
        <taxon>Nakamurellaceae</taxon>
        <taxon>Nakamurella</taxon>
    </lineage>
</organism>
<evidence type="ECO:0000313" key="2">
    <source>
        <dbReference type="EMBL" id="MBM9475642.1"/>
    </source>
</evidence>
<gene>
    <name evidence="2" type="ORF">JL107_04195</name>
</gene>
<sequence>MSVIAITGATGQLGRLVVENLLESGIPAGDVVAVVRTPGKAADLAERGVQVREGDYDRPDTLTTALAGVDVLLLVSGSEPGGRVAQHTAVIRAAENAGVDRIVYTSLLRADTSPLVLAPEHKATEEILAASALPTTILRNGWYTENYTARLGEYLDRGVIVGATGDGLVAAATRADYAAAAAVVLTTDGHEGAVYELGGTPFTLTELAAVITEVAGRPVTHQDVSVAELRGILTGAGLDEGTAGFVAALDEATAQGALDTDSTDLARLIGRPTTPLADAVRAAR</sequence>
<dbReference type="PANTHER" id="PTHR47129">
    <property type="entry name" value="QUINONE OXIDOREDUCTASE 2"/>
    <property type="match status" value="1"/>
</dbReference>
<dbReference type="InterPro" id="IPR052718">
    <property type="entry name" value="NmrA-type_oxidoreductase"/>
</dbReference>
<dbReference type="Gene3D" id="3.40.50.720">
    <property type="entry name" value="NAD(P)-binding Rossmann-like Domain"/>
    <property type="match status" value="1"/>
</dbReference>
<dbReference type="CDD" id="cd05269">
    <property type="entry name" value="TMR_SDR_a"/>
    <property type="match status" value="1"/>
</dbReference>
<dbReference type="InterPro" id="IPR036291">
    <property type="entry name" value="NAD(P)-bd_dom_sf"/>
</dbReference>
<feature type="domain" description="NAD(P)-binding" evidence="1">
    <location>
        <begin position="8"/>
        <end position="185"/>
    </location>
</feature>
<name>A0A938YGS9_9ACTN</name>
<dbReference type="InterPro" id="IPR016040">
    <property type="entry name" value="NAD(P)-bd_dom"/>
</dbReference>
<dbReference type="AlphaFoldDB" id="A0A938YGS9"/>
<dbReference type="EMBL" id="JAERWL010000005">
    <property type="protein sequence ID" value="MBM9475642.1"/>
    <property type="molecule type" value="Genomic_DNA"/>
</dbReference>
<comment type="caution">
    <text evidence="2">The sequence shown here is derived from an EMBL/GenBank/DDBJ whole genome shotgun (WGS) entry which is preliminary data.</text>
</comment>
<dbReference type="Proteomes" id="UP000663801">
    <property type="component" value="Unassembled WGS sequence"/>
</dbReference>
<dbReference type="PANTHER" id="PTHR47129:SF1">
    <property type="entry name" value="NMRA-LIKE DOMAIN-CONTAINING PROTEIN"/>
    <property type="match status" value="1"/>
</dbReference>
<reference evidence="2" key="1">
    <citation type="submission" date="2021-01" db="EMBL/GenBank/DDBJ databases">
        <title>KCTC 19127 draft genome.</title>
        <authorList>
            <person name="An D."/>
        </authorList>
    </citation>
    <scope>NUCLEOTIDE SEQUENCE</scope>
    <source>
        <strain evidence="2">KCTC 19127</strain>
    </source>
</reference>
<evidence type="ECO:0000313" key="3">
    <source>
        <dbReference type="Proteomes" id="UP000663801"/>
    </source>
</evidence>